<protein>
    <submittedName>
        <fullName evidence="2">Uncharacterized protein</fullName>
    </submittedName>
</protein>
<comment type="caution">
    <text evidence="2">The sequence shown here is derived from an EMBL/GenBank/DDBJ whole genome shotgun (WGS) entry which is preliminary data.</text>
</comment>
<dbReference type="RefSeq" id="WP_310331868.1">
    <property type="nucleotide sequence ID" value="NZ_JAVDXV010000009.1"/>
</dbReference>
<dbReference type="EMBL" id="JAVDXV010000009">
    <property type="protein sequence ID" value="MDR7335048.1"/>
    <property type="molecule type" value="Genomic_DNA"/>
</dbReference>
<accession>A0ABU2ACX0</accession>
<reference evidence="2 3" key="1">
    <citation type="submission" date="2023-07" db="EMBL/GenBank/DDBJ databases">
        <title>Sorghum-associated microbial communities from plants grown in Nebraska, USA.</title>
        <authorList>
            <person name="Schachtman D."/>
        </authorList>
    </citation>
    <scope>NUCLEOTIDE SEQUENCE [LARGE SCALE GENOMIC DNA]</scope>
    <source>
        <strain evidence="2 3">BE316</strain>
    </source>
</reference>
<sequence>MWNQRAALAALLLLCASDVQAQRFSGCLKHPPLQFPAVVSWPKVPKFFADMELAEDPTGPLKVSVIYTNFPTRLREHVVRHLESGRWVCEDKPDAKHRFNSRWTFVSEPRPKFSESKVTLARFVEMVKPAPDAPLNFNVEELGCPFVVKWQTFRPVAPNRVSISFSGPKHKPFRQWLENVEIDGPKSRQLELIGEELEISVPCERNNLAPPDAAASSPP</sequence>
<evidence type="ECO:0000313" key="2">
    <source>
        <dbReference type="EMBL" id="MDR7335048.1"/>
    </source>
</evidence>
<organism evidence="2 3">
    <name type="scientific">Roseateles asaccharophilus</name>
    <dbReference type="NCBI Taxonomy" id="582607"/>
    <lineage>
        <taxon>Bacteria</taxon>
        <taxon>Pseudomonadati</taxon>
        <taxon>Pseudomonadota</taxon>
        <taxon>Betaproteobacteria</taxon>
        <taxon>Burkholderiales</taxon>
        <taxon>Sphaerotilaceae</taxon>
        <taxon>Roseateles</taxon>
    </lineage>
</organism>
<keyword evidence="3" id="KW-1185">Reference proteome</keyword>
<evidence type="ECO:0000313" key="3">
    <source>
        <dbReference type="Proteomes" id="UP001180825"/>
    </source>
</evidence>
<feature type="chain" id="PRO_5046787385" evidence="1">
    <location>
        <begin position="22"/>
        <end position="219"/>
    </location>
</feature>
<evidence type="ECO:0000256" key="1">
    <source>
        <dbReference type="SAM" id="SignalP"/>
    </source>
</evidence>
<feature type="signal peptide" evidence="1">
    <location>
        <begin position="1"/>
        <end position="21"/>
    </location>
</feature>
<keyword evidence="1" id="KW-0732">Signal</keyword>
<gene>
    <name evidence="2" type="ORF">J2X21_004213</name>
</gene>
<name>A0ABU2ACX0_9BURK</name>
<dbReference type="Proteomes" id="UP001180825">
    <property type="component" value="Unassembled WGS sequence"/>
</dbReference>
<proteinExistence type="predicted"/>